<evidence type="ECO:0000256" key="1">
    <source>
        <dbReference type="SAM" id="MobiDB-lite"/>
    </source>
</evidence>
<accession>A0ABV6C575</accession>
<dbReference type="EMBL" id="JBHLYQ010000168">
    <property type="protein sequence ID" value="MFC0082848.1"/>
    <property type="molecule type" value="Genomic_DNA"/>
</dbReference>
<keyword evidence="2" id="KW-0812">Transmembrane</keyword>
<protein>
    <submittedName>
        <fullName evidence="3">Uncharacterized protein</fullName>
    </submittedName>
</protein>
<gene>
    <name evidence="3" type="ORF">ACFFRE_11975</name>
</gene>
<dbReference type="Proteomes" id="UP001589788">
    <property type="component" value="Unassembled WGS sequence"/>
</dbReference>
<feature type="region of interest" description="Disordered" evidence="1">
    <location>
        <begin position="1"/>
        <end position="20"/>
    </location>
</feature>
<organism evidence="3 4">
    <name type="scientific">Aciditerrimonas ferrireducens</name>
    <dbReference type="NCBI Taxonomy" id="667306"/>
    <lineage>
        <taxon>Bacteria</taxon>
        <taxon>Bacillati</taxon>
        <taxon>Actinomycetota</taxon>
        <taxon>Acidimicrobiia</taxon>
        <taxon>Acidimicrobiales</taxon>
        <taxon>Acidimicrobiaceae</taxon>
        <taxon>Aciditerrimonas</taxon>
    </lineage>
</organism>
<name>A0ABV6C575_9ACTN</name>
<keyword evidence="2" id="KW-0472">Membrane</keyword>
<keyword evidence="4" id="KW-1185">Reference proteome</keyword>
<feature type="non-terminal residue" evidence="3">
    <location>
        <position position="1"/>
    </location>
</feature>
<evidence type="ECO:0000313" key="3">
    <source>
        <dbReference type="EMBL" id="MFC0082848.1"/>
    </source>
</evidence>
<reference evidence="3 4" key="1">
    <citation type="submission" date="2024-09" db="EMBL/GenBank/DDBJ databases">
        <authorList>
            <person name="Sun Q."/>
            <person name="Mori K."/>
        </authorList>
    </citation>
    <scope>NUCLEOTIDE SEQUENCE [LARGE SCALE GENOMIC DNA]</scope>
    <source>
        <strain evidence="3 4">JCM 15389</strain>
    </source>
</reference>
<keyword evidence="2" id="KW-1133">Transmembrane helix</keyword>
<evidence type="ECO:0000256" key="2">
    <source>
        <dbReference type="SAM" id="Phobius"/>
    </source>
</evidence>
<proteinExistence type="predicted"/>
<feature type="transmembrane region" description="Helical" evidence="2">
    <location>
        <begin position="82"/>
        <end position="100"/>
    </location>
</feature>
<feature type="transmembrane region" description="Helical" evidence="2">
    <location>
        <begin position="41"/>
        <end position="61"/>
    </location>
</feature>
<evidence type="ECO:0000313" key="4">
    <source>
        <dbReference type="Proteomes" id="UP001589788"/>
    </source>
</evidence>
<sequence length="102" mass="10996">GRARPEGRPGPSIGDAGSVPARRVEPGALVLLGLLLPRVRGAGYAFFGAVVACGVALHLLGRRSGGRRADFEELLRFISRPLWARVLLVIAWTYAGWHLFAH</sequence>
<comment type="caution">
    <text evidence="3">The sequence shown here is derived from an EMBL/GenBank/DDBJ whole genome shotgun (WGS) entry which is preliminary data.</text>
</comment>